<organism evidence="1 2">
    <name type="scientific">Paenibacillus donghaensis</name>
    <dbReference type="NCBI Taxonomy" id="414771"/>
    <lineage>
        <taxon>Bacteria</taxon>
        <taxon>Bacillati</taxon>
        <taxon>Bacillota</taxon>
        <taxon>Bacilli</taxon>
        <taxon>Bacillales</taxon>
        <taxon>Paenibacillaceae</taxon>
        <taxon>Paenibacillus</taxon>
    </lineage>
</organism>
<evidence type="ECO:0000313" key="1">
    <source>
        <dbReference type="EMBL" id="ASA22604.1"/>
    </source>
</evidence>
<proteinExistence type="predicted"/>
<gene>
    <name evidence="1" type="ORF">B9T62_18530</name>
</gene>
<keyword evidence="2" id="KW-1185">Reference proteome</keyword>
<protein>
    <submittedName>
        <fullName evidence="1">Uncharacterized protein</fullName>
    </submittedName>
</protein>
<dbReference type="KEGG" id="pdh:B9T62_18530"/>
<accession>A0A2Z2KAH9</accession>
<dbReference type="OrthoDB" id="2678087at2"/>
<dbReference type="RefSeq" id="WP_087916602.1">
    <property type="nucleotide sequence ID" value="NZ_CP021780.1"/>
</dbReference>
<dbReference type="Proteomes" id="UP000249890">
    <property type="component" value="Chromosome"/>
</dbReference>
<dbReference type="EMBL" id="CP021780">
    <property type="protein sequence ID" value="ASA22604.1"/>
    <property type="molecule type" value="Genomic_DNA"/>
</dbReference>
<dbReference type="AlphaFoldDB" id="A0A2Z2KAH9"/>
<evidence type="ECO:0000313" key="2">
    <source>
        <dbReference type="Proteomes" id="UP000249890"/>
    </source>
</evidence>
<reference evidence="1 2" key="1">
    <citation type="submission" date="2017-06" db="EMBL/GenBank/DDBJ databases">
        <title>Complete genome sequence of Paenibacillus donghaensis KCTC 13049T isolated from East Sea sediment, South Korea.</title>
        <authorList>
            <person name="Jung B.K."/>
            <person name="Hong S.-J."/>
            <person name="Shin J.-H."/>
        </authorList>
    </citation>
    <scope>NUCLEOTIDE SEQUENCE [LARGE SCALE GENOMIC DNA]</scope>
    <source>
        <strain evidence="1 2">KCTC 13049</strain>
    </source>
</reference>
<sequence>MENQYLKIEFSWENTIESAVHKLLEYKDKGILACGEFNGTTLYSDTVTMDGAYKEIIGKTKDEFDESQRKWREDSEKREAEFKESIPSLIGEWKVRGRQVLDQDKWDYWDKIVPVRLNDLYHGMELGCCLDIVRILNEDGSLEDAKKEIERQGHSGMSFGLVRVMVKEFCDRGNEFANYVG</sequence>
<name>A0A2Z2KAH9_9BACL</name>